<evidence type="ECO:0000256" key="4">
    <source>
        <dbReference type="ARBA" id="ARBA00022801"/>
    </source>
</evidence>
<dbReference type="SMART" id="SM00487">
    <property type="entry name" value="DEXDc"/>
    <property type="match status" value="1"/>
</dbReference>
<feature type="compositionally biased region" description="Basic and acidic residues" evidence="7">
    <location>
        <begin position="22"/>
        <end position="46"/>
    </location>
</feature>
<dbReference type="HOGENOM" id="CLU_000315_18_4_1"/>
<evidence type="ECO:0000256" key="2">
    <source>
        <dbReference type="ARBA" id="ARBA00011353"/>
    </source>
</evidence>
<feature type="compositionally biased region" description="Low complexity" evidence="7">
    <location>
        <begin position="106"/>
        <end position="124"/>
    </location>
</feature>
<dbReference type="InterPro" id="IPR056616">
    <property type="entry name" value="Chromo_MIT1"/>
</dbReference>
<keyword evidence="5" id="KW-0067">ATP-binding</keyword>
<dbReference type="SMART" id="SM00490">
    <property type="entry name" value="HELICc"/>
    <property type="match status" value="1"/>
</dbReference>
<evidence type="ECO:0000256" key="1">
    <source>
        <dbReference type="ARBA" id="ARBA00004123"/>
    </source>
</evidence>
<sequence>MVAYDDLLEQERGPQQAQAFWEDPRFAKWGKLDMGKPSKLDPRPEDNYSEVDSIESDSPPRAVPTRRNPSRQASADNKVSAKTGSFESSDDEDDGGNVSRKRKSRATSTRQTRQTRSRAQPSRSYHGDSSSADELSQLPRQDDDEDDDDGDAYMPVISDVKPTKKSSARKRKRPGRLPRKNDRGSSIEFEPTRRSGRTNRTSKSMRDPELDDEYEMADEKATTAPNNGRSTFVYCQGCSNTYHKQCIGTRSQRDHRVTKVAADEFVLQCKYCIGSYQKKDNRAPNYAACQVCKGNGLSCAEFSPRKTPKQEEKIRIENNNEDPITGVNPDLINNADNVLFRCSTCRRGYHFDHLPPLAKTPIVTEDIKQDRLDEYSTTDWKCKDCLNAQWTIHALVAWRPINQGDYSKNWTCLDYDEDSVEYLVKWDAKSHFHDDWMPGSWVFGVAHPAMRKSFYKRKENDLAKMNAKQAMQEEWLLHDVLFEVTYRRKPKNPGELTREQELSRIHDISSAYVKFQGLGYDEAVWDEPPPRDGDWGNEPWKAFRAAYEEYVNGQFFPTVSDHKMKERITQYRSLDFSKECELKQQPLTLQRGKLMEYQMEGVNWLLYNFHQQQNVILADEMGLGKTVQIVAFITALVHDKPNCWPFLIVVPNSTCPNWRRELKQWAPDLRVVAYHGGKAAQDLAYRYELYPDGPKGGMKAHVVIMSYEAATNAGNTFKSVKWTGLIVDEGQRLKNEDGLLYKALWDMKIPCRILLTGTPLQNNKRELFNLLQFIDPTHNAEELDIKYLELTKENLPELHDLIRPYFLRRTKAQVLKFLPPMGQIILPVTMTILQERLCRGIMSRNSELIKTVLSNRKLKSSKRGGLNNILSDLRQCLCHPFCFDPRVEDRTLTQADMHATLVSASAKLMLLNIMLPKLHERGHRVLIFSQYLRSLDILEDLLSNIGLQHARIDGNMSGQTKQKRIDAFNAPDSPLFAMLLSTRAGGVGINLATADTVIICDPDFNPHQDIQALSRAHRIGQKNKVLCFQLTTKSSVEEKIMQIGRKKMALDHALIESMDAADDTGGDVASALKHAAQALFGDNAKEKITYDDAAVDKLLDRSEVESTNPGDEEFTENQFSFARVWANDDLVDNADADADNTEPNIRRSLRPRNGNTVVVLDEGGHK</sequence>
<dbReference type="eggNOG" id="KOG0383">
    <property type="taxonomic scope" value="Eukaryota"/>
</dbReference>
<dbReference type="InterPro" id="IPR049730">
    <property type="entry name" value="SNF2/RAD54-like_C"/>
</dbReference>
<protein>
    <submittedName>
        <fullName evidence="10">Putative snf2 family domain-containing protein</fullName>
    </submittedName>
</protein>
<dbReference type="GO" id="GO:0000785">
    <property type="term" value="C:chromatin"/>
    <property type="evidence" value="ECO:0007669"/>
    <property type="project" value="TreeGrafter"/>
</dbReference>
<dbReference type="Gene3D" id="3.40.50.10810">
    <property type="entry name" value="Tandem AAA-ATPase domain"/>
    <property type="match status" value="1"/>
</dbReference>
<name>M7SZH0_EUTLA</name>
<dbReference type="InterPro" id="IPR038718">
    <property type="entry name" value="SNF2-like_sf"/>
</dbReference>
<dbReference type="GO" id="GO:0005524">
    <property type="term" value="F:ATP binding"/>
    <property type="evidence" value="ECO:0007669"/>
    <property type="project" value="UniProtKB-KW"/>
</dbReference>
<dbReference type="OrthoDB" id="5857104at2759"/>
<evidence type="ECO:0000259" key="8">
    <source>
        <dbReference type="PROSITE" id="PS51192"/>
    </source>
</evidence>
<feature type="domain" description="Helicase C-terminal" evidence="9">
    <location>
        <begin position="910"/>
        <end position="1062"/>
    </location>
</feature>
<dbReference type="PANTHER" id="PTHR45623:SF17">
    <property type="entry name" value="CHROMODOMAIN-HELICASE-DNA-BINDING PROTEIN 3-RELATED"/>
    <property type="match status" value="1"/>
</dbReference>
<evidence type="ECO:0000256" key="5">
    <source>
        <dbReference type="ARBA" id="ARBA00022840"/>
    </source>
</evidence>
<dbReference type="InterPro" id="IPR014001">
    <property type="entry name" value="Helicase_ATP-bd"/>
</dbReference>
<keyword evidence="3" id="KW-0547">Nucleotide-binding</keyword>
<evidence type="ECO:0000259" key="9">
    <source>
        <dbReference type="PROSITE" id="PS51194"/>
    </source>
</evidence>
<feature type="region of interest" description="Disordered" evidence="7">
    <location>
        <begin position="1134"/>
        <end position="1153"/>
    </location>
</feature>
<keyword evidence="11" id="KW-1185">Reference proteome</keyword>
<comment type="subunit">
    <text evidence="2">Component of the NuA4 histone acetyltransferase complex.</text>
</comment>
<dbReference type="GO" id="GO:0016887">
    <property type="term" value="F:ATP hydrolysis activity"/>
    <property type="evidence" value="ECO:0007669"/>
    <property type="project" value="TreeGrafter"/>
</dbReference>
<dbReference type="OMA" id="HQDMQAI"/>
<dbReference type="Gene3D" id="3.40.50.300">
    <property type="entry name" value="P-loop containing nucleotide triphosphate hydrolases"/>
    <property type="match status" value="1"/>
</dbReference>
<dbReference type="InterPro" id="IPR027417">
    <property type="entry name" value="P-loop_NTPase"/>
</dbReference>
<comment type="subcellular location">
    <subcellularLocation>
        <location evidence="1">Nucleus</location>
    </subcellularLocation>
</comment>
<reference evidence="11" key="1">
    <citation type="journal article" date="2013" name="Genome Announc.">
        <title>Draft genome sequence of the grapevine dieback fungus Eutypa lata UCR-EL1.</title>
        <authorList>
            <person name="Blanco-Ulate B."/>
            <person name="Rolshausen P.E."/>
            <person name="Cantu D."/>
        </authorList>
    </citation>
    <scope>NUCLEOTIDE SEQUENCE [LARGE SCALE GENOMIC DNA]</scope>
    <source>
        <strain evidence="11">UCR-EL1</strain>
    </source>
</reference>
<dbReference type="CDD" id="cd18793">
    <property type="entry name" value="SF2_C_SNF"/>
    <property type="match status" value="1"/>
</dbReference>
<dbReference type="GO" id="GO:0003682">
    <property type="term" value="F:chromatin binding"/>
    <property type="evidence" value="ECO:0007669"/>
    <property type="project" value="TreeGrafter"/>
</dbReference>
<dbReference type="GO" id="GO:0003677">
    <property type="term" value="F:DNA binding"/>
    <property type="evidence" value="ECO:0007669"/>
    <property type="project" value="TreeGrafter"/>
</dbReference>
<dbReference type="PROSITE" id="PS51192">
    <property type="entry name" value="HELICASE_ATP_BIND_1"/>
    <property type="match status" value="1"/>
</dbReference>
<dbReference type="AlphaFoldDB" id="M7SZH0"/>
<feature type="compositionally biased region" description="Polar residues" evidence="7">
    <location>
        <begin position="70"/>
        <end position="86"/>
    </location>
</feature>
<dbReference type="Pfam" id="PF00271">
    <property type="entry name" value="Helicase_C"/>
    <property type="match status" value="1"/>
</dbReference>
<feature type="domain" description="Helicase ATP-binding" evidence="8">
    <location>
        <begin position="606"/>
        <end position="777"/>
    </location>
</feature>
<keyword evidence="4" id="KW-0378">Hydrolase</keyword>
<dbReference type="InterPro" id="IPR001650">
    <property type="entry name" value="Helicase_C-like"/>
</dbReference>
<feature type="compositionally biased region" description="Basic residues" evidence="7">
    <location>
        <begin position="163"/>
        <end position="178"/>
    </location>
</feature>
<dbReference type="Pfam" id="PF15446">
    <property type="entry name" value="zf-PHD-like"/>
    <property type="match status" value="1"/>
</dbReference>
<dbReference type="InterPro" id="IPR013083">
    <property type="entry name" value="Znf_RING/FYVE/PHD"/>
</dbReference>
<evidence type="ECO:0000256" key="7">
    <source>
        <dbReference type="SAM" id="MobiDB-lite"/>
    </source>
</evidence>
<dbReference type="PANTHER" id="PTHR45623">
    <property type="entry name" value="CHROMODOMAIN-HELICASE-DNA-BINDING PROTEIN 3-RELATED-RELATED"/>
    <property type="match status" value="1"/>
</dbReference>
<dbReference type="STRING" id="1287681.M7SZH0"/>
<dbReference type="Pfam" id="PF23615">
    <property type="entry name" value="Chromo_MIT1"/>
    <property type="match status" value="1"/>
</dbReference>
<dbReference type="Gene3D" id="3.30.40.10">
    <property type="entry name" value="Zinc/RING finger domain, C3HC4 (zinc finger)"/>
    <property type="match status" value="1"/>
</dbReference>
<evidence type="ECO:0000256" key="6">
    <source>
        <dbReference type="ARBA" id="ARBA00023242"/>
    </source>
</evidence>
<proteinExistence type="predicted"/>
<dbReference type="CDD" id="cd17919">
    <property type="entry name" value="DEXHc_Snf"/>
    <property type="match status" value="1"/>
</dbReference>
<feature type="compositionally biased region" description="Acidic residues" evidence="7">
    <location>
        <begin position="142"/>
        <end position="151"/>
    </location>
</feature>
<dbReference type="KEGG" id="ela:UCREL1_10077"/>
<dbReference type="InterPro" id="IPR016197">
    <property type="entry name" value="Chromo-like_dom_sf"/>
</dbReference>
<dbReference type="GO" id="GO:0140658">
    <property type="term" value="F:ATP-dependent chromatin remodeler activity"/>
    <property type="evidence" value="ECO:0007669"/>
    <property type="project" value="TreeGrafter"/>
</dbReference>
<feature type="compositionally biased region" description="Basic and acidic residues" evidence="7">
    <location>
        <begin position="179"/>
        <end position="193"/>
    </location>
</feature>
<dbReference type="Pfam" id="PF00176">
    <property type="entry name" value="SNF2-rel_dom"/>
    <property type="match status" value="1"/>
</dbReference>
<dbReference type="GO" id="GO:0005634">
    <property type="term" value="C:nucleus"/>
    <property type="evidence" value="ECO:0007669"/>
    <property type="project" value="UniProtKB-SubCell"/>
</dbReference>
<evidence type="ECO:0000256" key="3">
    <source>
        <dbReference type="ARBA" id="ARBA00022741"/>
    </source>
</evidence>
<dbReference type="InterPro" id="IPR041684">
    <property type="entry name" value="Znf-PHD-like"/>
</dbReference>
<gene>
    <name evidence="10" type="ORF">UCREL1_10077</name>
</gene>
<dbReference type="SUPFAM" id="SSF54160">
    <property type="entry name" value="Chromo domain-like"/>
    <property type="match status" value="1"/>
</dbReference>
<dbReference type="GO" id="GO:0042393">
    <property type="term" value="F:histone binding"/>
    <property type="evidence" value="ECO:0007669"/>
    <property type="project" value="TreeGrafter"/>
</dbReference>
<dbReference type="InterPro" id="IPR000330">
    <property type="entry name" value="SNF2_N"/>
</dbReference>
<evidence type="ECO:0000313" key="10">
    <source>
        <dbReference type="EMBL" id="EMR62981.1"/>
    </source>
</evidence>
<accession>M7SZH0</accession>
<feature type="region of interest" description="Disordered" evidence="7">
    <location>
        <begin position="1"/>
        <end position="225"/>
    </location>
</feature>
<dbReference type="PROSITE" id="PS51194">
    <property type="entry name" value="HELICASE_CTER"/>
    <property type="match status" value="1"/>
</dbReference>
<dbReference type="EMBL" id="KB707328">
    <property type="protein sequence ID" value="EMR62981.1"/>
    <property type="molecule type" value="Genomic_DNA"/>
</dbReference>
<organism evidence="10 11">
    <name type="scientific">Eutypa lata (strain UCR-EL1)</name>
    <name type="common">Grapevine dieback disease fungus</name>
    <name type="synonym">Eutypa armeniacae</name>
    <dbReference type="NCBI Taxonomy" id="1287681"/>
    <lineage>
        <taxon>Eukaryota</taxon>
        <taxon>Fungi</taxon>
        <taxon>Dikarya</taxon>
        <taxon>Ascomycota</taxon>
        <taxon>Pezizomycotina</taxon>
        <taxon>Sordariomycetes</taxon>
        <taxon>Xylariomycetidae</taxon>
        <taxon>Xylariales</taxon>
        <taxon>Diatrypaceae</taxon>
        <taxon>Eutypa</taxon>
    </lineage>
</organism>
<keyword evidence="6" id="KW-0539">Nucleus</keyword>
<dbReference type="Proteomes" id="UP000012174">
    <property type="component" value="Unassembled WGS sequence"/>
</dbReference>
<evidence type="ECO:0000313" key="11">
    <source>
        <dbReference type="Proteomes" id="UP000012174"/>
    </source>
</evidence>
<dbReference type="SUPFAM" id="SSF52540">
    <property type="entry name" value="P-loop containing nucleoside triphosphate hydrolases"/>
    <property type="match status" value="2"/>
</dbReference>